<dbReference type="EMBL" id="CAMXCT030004704">
    <property type="protein sequence ID" value="CAL4797353.1"/>
    <property type="molecule type" value="Genomic_DNA"/>
</dbReference>
<organism evidence="3">
    <name type="scientific">Cladocopium goreaui</name>
    <dbReference type="NCBI Taxonomy" id="2562237"/>
    <lineage>
        <taxon>Eukaryota</taxon>
        <taxon>Sar</taxon>
        <taxon>Alveolata</taxon>
        <taxon>Dinophyceae</taxon>
        <taxon>Suessiales</taxon>
        <taxon>Symbiodiniaceae</taxon>
        <taxon>Cladocopium</taxon>
    </lineage>
</organism>
<evidence type="ECO:0000256" key="1">
    <source>
        <dbReference type="SAM" id="MobiDB-lite"/>
    </source>
</evidence>
<feature type="transmembrane region" description="Helical" evidence="2">
    <location>
        <begin position="61"/>
        <end position="80"/>
    </location>
</feature>
<feature type="region of interest" description="Disordered" evidence="1">
    <location>
        <begin position="263"/>
        <end position="297"/>
    </location>
</feature>
<proteinExistence type="predicted"/>
<keyword evidence="2" id="KW-0472">Membrane</keyword>
<dbReference type="Proteomes" id="UP001152797">
    <property type="component" value="Unassembled WGS sequence"/>
</dbReference>
<reference evidence="4" key="2">
    <citation type="submission" date="2024-04" db="EMBL/GenBank/DDBJ databases">
        <authorList>
            <person name="Chen Y."/>
            <person name="Shah S."/>
            <person name="Dougan E. K."/>
            <person name="Thang M."/>
            <person name="Chan C."/>
        </authorList>
    </citation>
    <scope>NUCLEOTIDE SEQUENCE [LARGE SCALE GENOMIC DNA]</scope>
</reference>
<name>A0A9P1DH07_9DINO</name>
<keyword evidence="5" id="KW-1185">Reference proteome</keyword>
<dbReference type="InterPro" id="IPR036259">
    <property type="entry name" value="MFS_trans_sf"/>
</dbReference>
<dbReference type="AlphaFoldDB" id="A0A9P1DH07"/>
<comment type="caution">
    <text evidence="3">The sequence shown here is derived from an EMBL/GenBank/DDBJ whole genome shotgun (WGS) entry which is preliminary data.</text>
</comment>
<sequence length="297" mass="31719">MSQDDTAEEPDEDLWEAFDDDETLPCSCSYVFVCILMPLLNGAVSGFIWPGYSLHFAEQGWSLVTGGVAITVGFALRVATQQFQLRAGYWLIVPLAAIHLTFAVLALIYQTSLWAIFAQIVVLLCLDPTCAIEGIAFDTFGASEVQARQATSTLLSVFTIAVASSCTIGGILYDLGGWTAVASYHSICQGLQLLLLCVQPPIRTSFTEFFFGDPSDDAAEVKATTATTATAAHEDHGPKGPKKLSFAVVPSAPMEVPMELPGAVASEELDEVGSETGHGSRRSADSELNALPKRVSM</sequence>
<feature type="transmembrane region" description="Helical" evidence="2">
    <location>
        <begin position="87"/>
        <end position="109"/>
    </location>
</feature>
<dbReference type="EMBL" id="CAMXCT010004704">
    <property type="protein sequence ID" value="CAI4010041.1"/>
    <property type="molecule type" value="Genomic_DNA"/>
</dbReference>
<accession>A0A9P1DH07</accession>
<feature type="transmembrane region" description="Helical" evidence="2">
    <location>
        <begin position="152"/>
        <end position="172"/>
    </location>
</feature>
<dbReference type="EMBL" id="CAMXCT020004704">
    <property type="protein sequence ID" value="CAL1163416.1"/>
    <property type="molecule type" value="Genomic_DNA"/>
</dbReference>
<feature type="non-terminal residue" evidence="3">
    <location>
        <position position="1"/>
    </location>
</feature>
<protein>
    <submittedName>
        <fullName evidence="3">Uncharacterized protein</fullName>
    </submittedName>
</protein>
<gene>
    <name evidence="3" type="ORF">C1SCF055_LOCUS35355</name>
</gene>
<evidence type="ECO:0000313" key="5">
    <source>
        <dbReference type="Proteomes" id="UP001152797"/>
    </source>
</evidence>
<keyword evidence="2" id="KW-0812">Transmembrane</keyword>
<dbReference type="SUPFAM" id="SSF103473">
    <property type="entry name" value="MFS general substrate transporter"/>
    <property type="match status" value="1"/>
</dbReference>
<dbReference type="OrthoDB" id="423635at2759"/>
<feature type="transmembrane region" description="Helical" evidence="2">
    <location>
        <begin position="115"/>
        <end position="140"/>
    </location>
</feature>
<evidence type="ECO:0000313" key="4">
    <source>
        <dbReference type="EMBL" id="CAL1163416.1"/>
    </source>
</evidence>
<reference evidence="3" key="1">
    <citation type="submission" date="2022-10" db="EMBL/GenBank/DDBJ databases">
        <authorList>
            <person name="Chen Y."/>
            <person name="Dougan E. K."/>
            <person name="Chan C."/>
            <person name="Rhodes N."/>
            <person name="Thang M."/>
        </authorList>
    </citation>
    <scope>NUCLEOTIDE SEQUENCE</scope>
</reference>
<evidence type="ECO:0000256" key="2">
    <source>
        <dbReference type="SAM" id="Phobius"/>
    </source>
</evidence>
<evidence type="ECO:0000313" key="3">
    <source>
        <dbReference type="EMBL" id="CAI4010041.1"/>
    </source>
</evidence>
<keyword evidence="2" id="KW-1133">Transmembrane helix</keyword>
<feature type="transmembrane region" description="Helical" evidence="2">
    <location>
        <begin position="30"/>
        <end position="49"/>
    </location>
</feature>